<evidence type="ECO:0000313" key="2">
    <source>
        <dbReference type="Proteomes" id="UP000198838"/>
    </source>
</evidence>
<dbReference type="InterPro" id="IPR009366">
    <property type="entry name" value="Protein_Veg"/>
</dbReference>
<evidence type="ECO:0000313" key="1">
    <source>
        <dbReference type="EMBL" id="SFB10583.1"/>
    </source>
</evidence>
<dbReference type="RefSeq" id="WP_330392041.1">
    <property type="nucleotide sequence ID" value="NZ_FOJY01000009.1"/>
</dbReference>
<proteinExistence type="predicted"/>
<organism evidence="1 2">
    <name type="scientific">Acetitomaculum ruminis DSM 5522</name>
    <dbReference type="NCBI Taxonomy" id="1120918"/>
    <lineage>
        <taxon>Bacteria</taxon>
        <taxon>Bacillati</taxon>
        <taxon>Bacillota</taxon>
        <taxon>Clostridia</taxon>
        <taxon>Lachnospirales</taxon>
        <taxon>Lachnospiraceae</taxon>
        <taxon>Acetitomaculum</taxon>
    </lineage>
</organism>
<sequence>MVMKQEDIAKVRNSVGQQLGSKVMIKLDKGRHRVDVQTGVIKAAYPNIFTIEVESGPDNEAPRVLSFSYKDVITRDVRMMLC</sequence>
<reference evidence="1 2" key="1">
    <citation type="submission" date="2016-10" db="EMBL/GenBank/DDBJ databases">
        <authorList>
            <person name="de Groot N.N."/>
        </authorList>
    </citation>
    <scope>NUCLEOTIDE SEQUENCE [LARGE SCALE GENOMIC DNA]</scope>
    <source>
        <strain evidence="1 2">DSM 5522</strain>
    </source>
</reference>
<accession>A0A1I0YEC9</accession>
<name>A0A1I0YEC9_9FIRM</name>
<protein>
    <submittedName>
        <fullName evidence="1">Uncharacterized protein Veg</fullName>
    </submittedName>
</protein>
<dbReference type="Gene3D" id="2.30.30.100">
    <property type="match status" value="1"/>
</dbReference>
<dbReference type="PANTHER" id="PTHR40026:SF1">
    <property type="entry name" value="PROTEIN VEG"/>
    <property type="match status" value="1"/>
</dbReference>
<keyword evidence="2" id="KW-1185">Reference proteome</keyword>
<dbReference type="Pfam" id="PF06257">
    <property type="entry name" value="VEG"/>
    <property type="match status" value="1"/>
</dbReference>
<dbReference type="Proteomes" id="UP000198838">
    <property type="component" value="Unassembled WGS sequence"/>
</dbReference>
<dbReference type="GO" id="GO:0006355">
    <property type="term" value="P:regulation of DNA-templated transcription"/>
    <property type="evidence" value="ECO:0007669"/>
    <property type="project" value="InterPro"/>
</dbReference>
<gene>
    <name evidence="1" type="ORF">SAMN05216249_10982</name>
</gene>
<dbReference type="PANTHER" id="PTHR40026">
    <property type="entry name" value="PROTEIN VEG"/>
    <property type="match status" value="1"/>
</dbReference>
<dbReference type="AlphaFoldDB" id="A0A1I0YEC9"/>
<dbReference type="STRING" id="1120918.SAMN05216249_10982"/>
<dbReference type="EMBL" id="FOJY01000009">
    <property type="protein sequence ID" value="SFB10583.1"/>
    <property type="molecule type" value="Genomic_DNA"/>
</dbReference>